<dbReference type="EMBL" id="CAJPDR010000002">
    <property type="protein sequence ID" value="CAF9903883.1"/>
    <property type="molecule type" value="Genomic_DNA"/>
</dbReference>
<gene>
    <name evidence="2" type="ORF">ALECFALPRED_003026</name>
</gene>
<evidence type="ECO:0000256" key="1">
    <source>
        <dbReference type="SAM" id="MobiDB-lite"/>
    </source>
</evidence>
<evidence type="ECO:0000313" key="3">
    <source>
        <dbReference type="Proteomes" id="UP000664203"/>
    </source>
</evidence>
<accession>A0A8H3EFX1</accession>
<proteinExistence type="predicted"/>
<comment type="caution">
    <text evidence="2">The sequence shown here is derived from an EMBL/GenBank/DDBJ whole genome shotgun (WGS) entry which is preliminary data.</text>
</comment>
<keyword evidence="3" id="KW-1185">Reference proteome</keyword>
<feature type="region of interest" description="Disordered" evidence="1">
    <location>
        <begin position="1"/>
        <end position="48"/>
    </location>
</feature>
<sequence>MAGKGLFESSKRVHEYPNAISATPDPPDILPGIEPREPLDAVQGGSRSDLNGYIMYSEGNVQQARTEKVKREPGEINFWLKGS</sequence>
<dbReference type="Proteomes" id="UP000664203">
    <property type="component" value="Unassembled WGS sequence"/>
</dbReference>
<reference evidence="2" key="1">
    <citation type="submission" date="2021-03" db="EMBL/GenBank/DDBJ databases">
        <authorList>
            <person name="Tagirdzhanova G."/>
        </authorList>
    </citation>
    <scope>NUCLEOTIDE SEQUENCE</scope>
</reference>
<dbReference type="AlphaFoldDB" id="A0A8H3EFX1"/>
<evidence type="ECO:0000313" key="2">
    <source>
        <dbReference type="EMBL" id="CAF9903883.1"/>
    </source>
</evidence>
<protein>
    <submittedName>
        <fullName evidence="2">Uncharacterized protein</fullName>
    </submittedName>
</protein>
<organism evidence="2 3">
    <name type="scientific">Alectoria fallacina</name>
    <dbReference type="NCBI Taxonomy" id="1903189"/>
    <lineage>
        <taxon>Eukaryota</taxon>
        <taxon>Fungi</taxon>
        <taxon>Dikarya</taxon>
        <taxon>Ascomycota</taxon>
        <taxon>Pezizomycotina</taxon>
        <taxon>Lecanoromycetes</taxon>
        <taxon>OSLEUM clade</taxon>
        <taxon>Lecanoromycetidae</taxon>
        <taxon>Lecanorales</taxon>
        <taxon>Lecanorineae</taxon>
        <taxon>Parmeliaceae</taxon>
        <taxon>Alectoria</taxon>
    </lineage>
</organism>
<name>A0A8H3EFX1_9LECA</name>